<dbReference type="Gene3D" id="1.10.150.50">
    <property type="entry name" value="Transcription Factor, Ets-1"/>
    <property type="match status" value="1"/>
</dbReference>
<dbReference type="SUPFAM" id="SSF47769">
    <property type="entry name" value="SAM/Pointed domain"/>
    <property type="match status" value="1"/>
</dbReference>
<feature type="compositionally biased region" description="Acidic residues" evidence="7">
    <location>
        <begin position="230"/>
        <end position="240"/>
    </location>
</feature>
<dbReference type="FunFam" id="3.30.200.20:FF:000387">
    <property type="entry name" value="Serine/threonine-protein kinase STE11"/>
    <property type="match status" value="1"/>
</dbReference>
<dbReference type="InterPro" id="IPR008271">
    <property type="entry name" value="Ser/Thr_kinase_AS"/>
</dbReference>
<gene>
    <name evidence="10" type="primary">mkh1_0</name>
    <name evidence="10" type="ORF">A0J61_04462</name>
</gene>
<dbReference type="SMART" id="SM00220">
    <property type="entry name" value="S_TKc"/>
    <property type="match status" value="1"/>
</dbReference>
<evidence type="ECO:0000259" key="9">
    <source>
        <dbReference type="PROSITE" id="PS50105"/>
    </source>
</evidence>
<keyword evidence="11" id="KW-1185">Reference proteome</keyword>
<dbReference type="EMBL" id="LUGH01000219">
    <property type="protein sequence ID" value="OBZ87480.1"/>
    <property type="molecule type" value="Genomic_DNA"/>
</dbReference>
<dbReference type="FunFam" id="1.10.510.10:FF:000182">
    <property type="entry name" value="MAP kinase kinase kinase mkh1"/>
    <property type="match status" value="1"/>
</dbReference>
<reference evidence="10 11" key="1">
    <citation type="submission" date="2016-03" db="EMBL/GenBank/DDBJ databases">
        <title>Choanephora cucurbitarum.</title>
        <authorList>
            <person name="Min B."/>
            <person name="Park H."/>
            <person name="Park J.-H."/>
            <person name="Shin H.-D."/>
            <person name="Choi I.-G."/>
        </authorList>
    </citation>
    <scope>NUCLEOTIDE SEQUENCE [LARGE SCALE GENOMIC DNA]</scope>
    <source>
        <strain evidence="10 11">KUS-F28377</strain>
    </source>
</reference>
<dbReference type="GO" id="GO:0000196">
    <property type="term" value="P:cell integrity MAPK cascade"/>
    <property type="evidence" value="ECO:0007669"/>
    <property type="project" value="UniProtKB-ARBA"/>
</dbReference>
<comment type="caution">
    <text evidence="10">The sequence shown here is derived from an EMBL/GenBank/DDBJ whole genome shotgun (WGS) entry which is preliminary data.</text>
</comment>
<dbReference type="InterPro" id="IPR013761">
    <property type="entry name" value="SAM/pointed_sf"/>
</dbReference>
<feature type="region of interest" description="Disordered" evidence="7">
    <location>
        <begin position="221"/>
        <end position="255"/>
    </location>
</feature>
<dbReference type="Pfam" id="PF00069">
    <property type="entry name" value="Pkinase"/>
    <property type="match status" value="1"/>
</dbReference>
<dbReference type="PROSITE" id="PS00107">
    <property type="entry name" value="PROTEIN_KINASE_ATP"/>
    <property type="match status" value="1"/>
</dbReference>
<feature type="binding site" evidence="6">
    <location>
        <position position="625"/>
    </location>
    <ligand>
        <name>ATP</name>
        <dbReference type="ChEBI" id="CHEBI:30616"/>
    </ligand>
</feature>
<dbReference type="CDD" id="cd06606">
    <property type="entry name" value="STKc_MAPKKK"/>
    <property type="match status" value="1"/>
</dbReference>
<evidence type="ECO:0000256" key="3">
    <source>
        <dbReference type="ARBA" id="ARBA00022741"/>
    </source>
</evidence>
<dbReference type="OrthoDB" id="266718at2759"/>
<keyword evidence="4 10" id="KW-0418">Kinase</keyword>
<comment type="similarity">
    <text evidence="1">Belongs to the protein kinase superfamily. STE Ser/Thr protein kinase family. MAP kinase kinase kinase subfamily.</text>
</comment>
<keyword evidence="3 6" id="KW-0547">Nucleotide-binding</keyword>
<dbReference type="PANTHER" id="PTHR48016">
    <property type="entry name" value="MAP KINASE KINASE KINASE SSK2-RELATED-RELATED"/>
    <property type="match status" value="1"/>
</dbReference>
<evidence type="ECO:0000313" key="11">
    <source>
        <dbReference type="Proteomes" id="UP000093000"/>
    </source>
</evidence>
<dbReference type="PROSITE" id="PS00108">
    <property type="entry name" value="PROTEIN_KINASE_ST"/>
    <property type="match status" value="1"/>
</dbReference>
<dbReference type="STRING" id="101091.A0A1C7NEU2"/>
<evidence type="ECO:0000256" key="4">
    <source>
        <dbReference type="ARBA" id="ARBA00022777"/>
    </source>
</evidence>
<evidence type="ECO:0000256" key="1">
    <source>
        <dbReference type="ARBA" id="ARBA00006529"/>
    </source>
</evidence>
<dbReference type="AlphaFoldDB" id="A0A1C7NEU2"/>
<keyword evidence="5 6" id="KW-0067">ATP-binding</keyword>
<evidence type="ECO:0000313" key="10">
    <source>
        <dbReference type="EMBL" id="OBZ87480.1"/>
    </source>
</evidence>
<dbReference type="Gene3D" id="1.10.510.10">
    <property type="entry name" value="Transferase(Phosphotransferase) domain 1"/>
    <property type="match status" value="1"/>
</dbReference>
<dbReference type="GO" id="GO:0005524">
    <property type="term" value="F:ATP binding"/>
    <property type="evidence" value="ECO:0007669"/>
    <property type="project" value="UniProtKB-UniRule"/>
</dbReference>
<dbReference type="SUPFAM" id="SSF56112">
    <property type="entry name" value="Protein kinase-like (PK-like)"/>
    <property type="match status" value="1"/>
</dbReference>
<feature type="compositionally biased region" description="Polar residues" evidence="7">
    <location>
        <begin position="461"/>
        <end position="479"/>
    </location>
</feature>
<dbReference type="InterPro" id="IPR001660">
    <property type="entry name" value="SAM"/>
</dbReference>
<feature type="domain" description="Protein kinase" evidence="8">
    <location>
        <begin position="596"/>
        <end position="860"/>
    </location>
</feature>
<dbReference type="Proteomes" id="UP000093000">
    <property type="component" value="Unassembled WGS sequence"/>
</dbReference>
<proteinExistence type="inferred from homology"/>
<name>A0A1C7NEU2_9FUNG</name>
<keyword evidence="2" id="KW-0808">Transferase</keyword>
<dbReference type="PROSITE" id="PS50105">
    <property type="entry name" value="SAM_DOMAIN"/>
    <property type="match status" value="1"/>
</dbReference>
<dbReference type="InterPro" id="IPR011009">
    <property type="entry name" value="Kinase-like_dom_sf"/>
</dbReference>
<dbReference type="GO" id="GO:0004709">
    <property type="term" value="F:MAP kinase kinase kinase activity"/>
    <property type="evidence" value="ECO:0007669"/>
    <property type="project" value="UniProtKB-ARBA"/>
</dbReference>
<dbReference type="PANTHER" id="PTHR48016:SF48">
    <property type="entry name" value="SERINE_THREONINE-PROTEIN KINASE BCK1_SLK1_SSP31"/>
    <property type="match status" value="1"/>
</dbReference>
<feature type="region of interest" description="Disordered" evidence="7">
    <location>
        <begin position="82"/>
        <end position="121"/>
    </location>
</feature>
<feature type="region of interest" description="Disordered" evidence="7">
    <location>
        <begin position="380"/>
        <end position="488"/>
    </location>
</feature>
<dbReference type="InterPro" id="IPR017441">
    <property type="entry name" value="Protein_kinase_ATP_BS"/>
</dbReference>
<feature type="domain" description="SAM" evidence="9">
    <location>
        <begin position="17"/>
        <end position="83"/>
    </location>
</feature>
<organism evidence="10 11">
    <name type="scientific">Choanephora cucurbitarum</name>
    <dbReference type="NCBI Taxonomy" id="101091"/>
    <lineage>
        <taxon>Eukaryota</taxon>
        <taxon>Fungi</taxon>
        <taxon>Fungi incertae sedis</taxon>
        <taxon>Mucoromycota</taxon>
        <taxon>Mucoromycotina</taxon>
        <taxon>Mucoromycetes</taxon>
        <taxon>Mucorales</taxon>
        <taxon>Mucorineae</taxon>
        <taxon>Choanephoraceae</taxon>
        <taxon>Choanephoroideae</taxon>
        <taxon>Choanephora</taxon>
    </lineage>
</organism>
<evidence type="ECO:0000256" key="2">
    <source>
        <dbReference type="ARBA" id="ARBA00022679"/>
    </source>
</evidence>
<evidence type="ECO:0000259" key="8">
    <source>
        <dbReference type="PROSITE" id="PS50011"/>
    </source>
</evidence>
<dbReference type="InParanoid" id="A0A1C7NEU2"/>
<dbReference type="InterPro" id="IPR050538">
    <property type="entry name" value="MAP_kinase_kinase_kinase"/>
</dbReference>
<accession>A0A1C7NEU2</accession>
<evidence type="ECO:0000256" key="7">
    <source>
        <dbReference type="SAM" id="MobiDB-lite"/>
    </source>
</evidence>
<dbReference type="InterPro" id="IPR000719">
    <property type="entry name" value="Prot_kinase_dom"/>
</dbReference>
<feature type="compositionally biased region" description="Low complexity" evidence="7">
    <location>
        <begin position="82"/>
        <end position="100"/>
    </location>
</feature>
<sequence>MRSFNENKVQTKLGVHWHQEKVSQWLEERGWGHFISTFEKYEICHERFLHVTLAELVQYLPRTMTTYYERRRLLKEIRSLLPSTQPTPTTPTNISINTNLHPYQPRLGESITTTTTTTGEDERRGVLVVARRGGGDEHDLVYKSPFSSHLSLHLNDTMLIMDTYSADSSPSSSSSIDLTRKSPTRLTYSPKAAFSKLKATFQRSHQQYCLYAHTQQSAPTLYHTSRQYNDDDDDEEEDEDMNRPPAIPARVSSTPDKVSKFWASYASWHSPTNKHTPSSPNQQKSTAQRIQITTDRETWYSLNVTNMRDPVAIKHHILSRLKITGDIHHHYFYHENSGYASGPMDPQELMYICSIADHNANERILVRPITQLYSNSQLALSTPELGKSPSGTPQKYRQKSSPPLPPYKPLHRQIIKKPSCERSVGVQLSDPPSMDAHSSLWAVPPCSQPLPLATSKDAHTPSPSSSSNYLHQPRTPSYHQTDKSKTHFWGERPPAEMVVQHMEDYFDSQDLDKEVVLPTTDTKSIRLVAREASRKYTHLTRQKGISRRKSTKLWGQRVIELKKTSRAAHVIARLPSVSEHISLSHHATPTDTTVQWIRGKMIGKGSFGRVYLAFNVDTGEVIAVKQVEVPKTDQMHPQQYDVVEALYQEIMMLRNLDHEHIVQYLGYGYDEAEGVINIFLDYVSGGSVASRLALQGAFDEPLTRYFTRQICLGLEYLHSRHILHRDIKAANILVEADGICKISDFGLSKKNDYEEVYDQNSRMSLRGSIYWMAPEVVKNEPYSAKVDIWSLGCTVIEMLTGQRPWIAFNQIAALYNLGKLNSPTIPNHISEDAKNFLQQCFVIDPLQRPTAAELLRHPFLKDDPCFQFKDYIDKGKI</sequence>
<evidence type="ECO:0000256" key="5">
    <source>
        <dbReference type="ARBA" id="ARBA00022840"/>
    </source>
</evidence>
<protein>
    <submittedName>
        <fullName evidence="10">MAP kinase kinase kinase mkh1</fullName>
    </submittedName>
</protein>
<dbReference type="PROSITE" id="PS50011">
    <property type="entry name" value="PROTEIN_KINASE_DOM"/>
    <property type="match status" value="1"/>
</dbReference>
<evidence type="ECO:0000256" key="6">
    <source>
        <dbReference type="PROSITE-ProRule" id="PRU10141"/>
    </source>
</evidence>